<comment type="caution">
    <text evidence="9">The sequence shown here is derived from an EMBL/GenBank/DDBJ whole genome shotgun (WGS) entry which is preliminary data.</text>
</comment>
<dbReference type="Proteomes" id="UP000291591">
    <property type="component" value="Unassembled WGS sequence"/>
</dbReference>
<evidence type="ECO:0000259" key="8">
    <source>
        <dbReference type="Pfam" id="PF02397"/>
    </source>
</evidence>
<evidence type="ECO:0000313" key="10">
    <source>
        <dbReference type="Proteomes" id="UP000291591"/>
    </source>
</evidence>
<feature type="domain" description="Bacterial sugar transferase" evidence="8">
    <location>
        <begin position="306"/>
        <end position="487"/>
    </location>
</feature>
<evidence type="ECO:0000313" key="9">
    <source>
        <dbReference type="EMBL" id="RZT87918.1"/>
    </source>
</evidence>
<evidence type="ECO:0000256" key="3">
    <source>
        <dbReference type="ARBA" id="ARBA00022679"/>
    </source>
</evidence>
<dbReference type="Gene3D" id="3.40.50.720">
    <property type="entry name" value="NAD(P)-binding Rossmann-like Domain"/>
    <property type="match status" value="1"/>
</dbReference>
<evidence type="ECO:0000256" key="2">
    <source>
        <dbReference type="ARBA" id="ARBA00006464"/>
    </source>
</evidence>
<comment type="subcellular location">
    <subcellularLocation>
        <location evidence="1">Membrane</location>
        <topology evidence="1">Multi-pass membrane protein</topology>
    </subcellularLocation>
</comment>
<feature type="transmembrane region" description="Helical" evidence="7">
    <location>
        <begin position="52"/>
        <end position="73"/>
    </location>
</feature>
<evidence type="ECO:0000256" key="6">
    <source>
        <dbReference type="ARBA" id="ARBA00023136"/>
    </source>
</evidence>
<keyword evidence="6 7" id="KW-0472">Membrane</keyword>
<dbReference type="InterPro" id="IPR003362">
    <property type="entry name" value="Bact_transf"/>
</dbReference>
<evidence type="ECO:0000256" key="4">
    <source>
        <dbReference type="ARBA" id="ARBA00022692"/>
    </source>
</evidence>
<evidence type="ECO:0000256" key="1">
    <source>
        <dbReference type="ARBA" id="ARBA00004141"/>
    </source>
</evidence>
<feature type="transmembrane region" description="Helical" evidence="7">
    <location>
        <begin position="308"/>
        <end position="334"/>
    </location>
</feature>
<dbReference type="NCBIfam" id="TIGR03025">
    <property type="entry name" value="EPS_sugtrans"/>
    <property type="match status" value="1"/>
</dbReference>
<feature type="transmembrane region" description="Helical" evidence="7">
    <location>
        <begin position="79"/>
        <end position="96"/>
    </location>
</feature>
<organism evidence="9 10">
    <name type="scientific">Pseudonocardia sediminis</name>
    <dbReference type="NCBI Taxonomy" id="1397368"/>
    <lineage>
        <taxon>Bacteria</taxon>
        <taxon>Bacillati</taxon>
        <taxon>Actinomycetota</taxon>
        <taxon>Actinomycetes</taxon>
        <taxon>Pseudonocardiales</taxon>
        <taxon>Pseudonocardiaceae</taxon>
        <taxon>Pseudonocardia</taxon>
    </lineage>
</organism>
<feature type="transmembrane region" description="Helical" evidence="7">
    <location>
        <begin position="140"/>
        <end position="161"/>
    </location>
</feature>
<dbReference type="PANTHER" id="PTHR30576">
    <property type="entry name" value="COLANIC BIOSYNTHESIS UDP-GLUCOSE LIPID CARRIER TRANSFERASE"/>
    <property type="match status" value="1"/>
</dbReference>
<dbReference type="GO" id="GO:0016020">
    <property type="term" value="C:membrane"/>
    <property type="evidence" value="ECO:0007669"/>
    <property type="project" value="UniProtKB-SubCell"/>
</dbReference>
<keyword evidence="3 9" id="KW-0808">Transferase</keyword>
<accession>A0A4Q7V307</accession>
<dbReference type="RefSeq" id="WP_207223639.1">
    <property type="nucleotide sequence ID" value="NZ_SHKL01000001.1"/>
</dbReference>
<dbReference type="InterPro" id="IPR017475">
    <property type="entry name" value="EPS_sugar_tfrase"/>
</dbReference>
<evidence type="ECO:0000256" key="7">
    <source>
        <dbReference type="SAM" id="Phobius"/>
    </source>
</evidence>
<protein>
    <submittedName>
        <fullName evidence="9">Exopolysaccharide biosynthesis polyprenyl glycosylphosphotransferase</fullName>
    </submittedName>
</protein>
<proteinExistence type="inferred from homology"/>
<comment type="similarity">
    <text evidence="2">Belongs to the bacterial sugar transferase family.</text>
</comment>
<evidence type="ECO:0000256" key="5">
    <source>
        <dbReference type="ARBA" id="ARBA00022989"/>
    </source>
</evidence>
<keyword evidence="10" id="KW-1185">Reference proteome</keyword>
<sequence>MQQAETTALTVSRVAVPVFPGPPLVASPPFSTGTKVEARPATRLLRRLDERFSGLTVLLVLADLLALAAALIVIGEVTLTPVVAAAAGLLLCCRASARVYRSRLRLSWFDDLPRELVAVTAAVGMFVVVGGLVFDLGRSMVPALQEVLVAALLGLLLRAGVFQIARVARRRFGHGDRTVVIGTGKLATDLTQSMLEHPEFGLRPVGLVCTGRGGDCDHIDLPVITEPLVPAVLRSRAASVVFACPDVPDEETLDAAIQVRRLGATVLIVPRMFELYHDGAGVERLRSFPLVRLPSDPTRRPTWWVKRFLDSAIALVGLALISPLLLVAGIAVLIESGRPIFFSQLRVGLDGEPFTLFKLRSLRPANDAEQQTLWSVAHDPRVGPVGRFLRRTSLDELPQLWNIVRGDMSLVGPRPERPSFVEQFSETHDRYAARHRVPTGLTGLAQVNGLRGDTSIADRVRHDNYYIANWSLWLDARILLLTVREVLRRGQH</sequence>
<keyword evidence="4 7" id="KW-0812">Transmembrane</keyword>
<dbReference type="PANTHER" id="PTHR30576:SF0">
    <property type="entry name" value="UNDECAPRENYL-PHOSPHATE N-ACETYLGALACTOSAMINYL 1-PHOSPHATE TRANSFERASE-RELATED"/>
    <property type="match status" value="1"/>
</dbReference>
<dbReference type="EMBL" id="SHKL01000001">
    <property type="protein sequence ID" value="RZT87918.1"/>
    <property type="molecule type" value="Genomic_DNA"/>
</dbReference>
<dbReference type="Pfam" id="PF02397">
    <property type="entry name" value="Bac_transf"/>
    <property type="match status" value="1"/>
</dbReference>
<gene>
    <name evidence="9" type="ORF">EV383_4850</name>
</gene>
<reference evidence="9 10" key="1">
    <citation type="submission" date="2019-02" db="EMBL/GenBank/DDBJ databases">
        <title>Sequencing the genomes of 1000 actinobacteria strains.</title>
        <authorList>
            <person name="Klenk H.-P."/>
        </authorList>
    </citation>
    <scope>NUCLEOTIDE SEQUENCE [LARGE SCALE GENOMIC DNA]</scope>
    <source>
        <strain evidence="9 10">DSM 45779</strain>
    </source>
</reference>
<feature type="transmembrane region" description="Helical" evidence="7">
    <location>
        <begin position="116"/>
        <end position="134"/>
    </location>
</feature>
<dbReference type="AlphaFoldDB" id="A0A4Q7V307"/>
<name>A0A4Q7V307_PSEST</name>
<dbReference type="GO" id="GO:0016780">
    <property type="term" value="F:phosphotransferase activity, for other substituted phosphate groups"/>
    <property type="evidence" value="ECO:0007669"/>
    <property type="project" value="TreeGrafter"/>
</dbReference>
<keyword evidence="5 7" id="KW-1133">Transmembrane helix</keyword>